<feature type="chain" id="PRO_5002771197" evidence="1">
    <location>
        <begin position="27"/>
        <end position="167"/>
    </location>
</feature>
<gene>
    <name evidence="3" type="ordered locus">Lcho_3769</name>
</gene>
<name>B1Y5X7_LEPCP</name>
<dbReference type="Gene3D" id="3.40.30.10">
    <property type="entry name" value="Glutaredoxin"/>
    <property type="match status" value="1"/>
</dbReference>
<keyword evidence="1" id="KW-0732">Signal</keyword>
<dbReference type="KEGG" id="lch:Lcho_3769"/>
<dbReference type="Pfam" id="PF00578">
    <property type="entry name" value="AhpC-TSA"/>
    <property type="match status" value="1"/>
</dbReference>
<dbReference type="InterPro" id="IPR000866">
    <property type="entry name" value="AhpC/TSA"/>
</dbReference>
<feature type="signal peptide" evidence="1">
    <location>
        <begin position="1"/>
        <end position="26"/>
    </location>
</feature>
<dbReference type="PANTHER" id="PTHR42852">
    <property type="entry name" value="THIOL:DISULFIDE INTERCHANGE PROTEIN DSBE"/>
    <property type="match status" value="1"/>
</dbReference>
<dbReference type="Proteomes" id="UP000001693">
    <property type="component" value="Chromosome"/>
</dbReference>
<dbReference type="CDD" id="cd02966">
    <property type="entry name" value="TlpA_like_family"/>
    <property type="match status" value="1"/>
</dbReference>
<dbReference type="OrthoDB" id="9811352at2"/>
<dbReference type="SUPFAM" id="SSF52833">
    <property type="entry name" value="Thioredoxin-like"/>
    <property type="match status" value="1"/>
</dbReference>
<sequence precursor="true">MMRRRLMIGSGLALAGLLPAVVPALAAPAQRGDKVRWPAITLLDGRMVAAESLRDTATVVVFFSTTCPFCKRHNQHLDKLARATAGRGLQVIAAAHDRQSEPVRQYLASQGYAFEATLDATPLHAALSERRVIPLTCVIDRQGLLREVIPGEMFEDDVLELARWARA</sequence>
<keyword evidence="4" id="KW-1185">Reference proteome</keyword>
<dbReference type="AlphaFoldDB" id="B1Y5X7"/>
<dbReference type="PROSITE" id="PS51352">
    <property type="entry name" value="THIOREDOXIN_2"/>
    <property type="match status" value="1"/>
</dbReference>
<reference evidence="3 4" key="1">
    <citation type="submission" date="2008-03" db="EMBL/GenBank/DDBJ databases">
        <title>Complete sequence of Leptothrix cholodnii SP-6.</title>
        <authorList>
            <consortium name="US DOE Joint Genome Institute"/>
            <person name="Copeland A."/>
            <person name="Lucas S."/>
            <person name="Lapidus A."/>
            <person name="Glavina del Rio T."/>
            <person name="Dalin E."/>
            <person name="Tice H."/>
            <person name="Bruce D."/>
            <person name="Goodwin L."/>
            <person name="Pitluck S."/>
            <person name="Chertkov O."/>
            <person name="Brettin T."/>
            <person name="Detter J.C."/>
            <person name="Han C."/>
            <person name="Kuske C.R."/>
            <person name="Schmutz J."/>
            <person name="Larimer F."/>
            <person name="Land M."/>
            <person name="Hauser L."/>
            <person name="Kyrpides N."/>
            <person name="Lykidis A."/>
            <person name="Emerson D."/>
            <person name="Richardson P."/>
        </authorList>
    </citation>
    <scope>NUCLEOTIDE SEQUENCE [LARGE SCALE GENOMIC DNA]</scope>
    <source>
        <strain evidence="4">ATCC 51168 / LMG 8142 / SP-6</strain>
    </source>
</reference>
<evidence type="ECO:0000313" key="3">
    <source>
        <dbReference type="EMBL" id="ACB36023.1"/>
    </source>
</evidence>
<accession>B1Y5X7</accession>
<feature type="domain" description="Thioredoxin" evidence="2">
    <location>
        <begin position="16"/>
        <end position="167"/>
    </location>
</feature>
<dbReference type="STRING" id="395495.Lcho_3769"/>
<dbReference type="InterPro" id="IPR050553">
    <property type="entry name" value="Thioredoxin_ResA/DsbE_sf"/>
</dbReference>
<dbReference type="HOGENOM" id="CLU_042529_11_2_4"/>
<evidence type="ECO:0000256" key="1">
    <source>
        <dbReference type="SAM" id="SignalP"/>
    </source>
</evidence>
<dbReference type="InterPro" id="IPR013766">
    <property type="entry name" value="Thioredoxin_domain"/>
</dbReference>
<evidence type="ECO:0000259" key="2">
    <source>
        <dbReference type="PROSITE" id="PS51352"/>
    </source>
</evidence>
<dbReference type="GO" id="GO:0016491">
    <property type="term" value="F:oxidoreductase activity"/>
    <property type="evidence" value="ECO:0007669"/>
    <property type="project" value="InterPro"/>
</dbReference>
<protein>
    <submittedName>
        <fullName evidence="3">Redoxin domain protein</fullName>
    </submittedName>
</protein>
<proteinExistence type="predicted"/>
<dbReference type="GO" id="GO:0016209">
    <property type="term" value="F:antioxidant activity"/>
    <property type="evidence" value="ECO:0007669"/>
    <property type="project" value="InterPro"/>
</dbReference>
<dbReference type="EMBL" id="CP001013">
    <property type="protein sequence ID" value="ACB36023.1"/>
    <property type="molecule type" value="Genomic_DNA"/>
</dbReference>
<dbReference type="PANTHER" id="PTHR42852:SF17">
    <property type="entry name" value="THIOREDOXIN-LIKE PROTEIN HI_1115"/>
    <property type="match status" value="1"/>
</dbReference>
<evidence type="ECO:0000313" key="4">
    <source>
        <dbReference type="Proteomes" id="UP000001693"/>
    </source>
</evidence>
<dbReference type="eggNOG" id="COG0526">
    <property type="taxonomic scope" value="Bacteria"/>
</dbReference>
<dbReference type="InterPro" id="IPR036249">
    <property type="entry name" value="Thioredoxin-like_sf"/>
</dbReference>
<organism evidence="3 4">
    <name type="scientific">Leptothrix cholodnii (strain ATCC 51168 / LMG 8142 / SP-6)</name>
    <name type="common">Leptothrix discophora (strain SP-6)</name>
    <dbReference type="NCBI Taxonomy" id="395495"/>
    <lineage>
        <taxon>Bacteria</taxon>
        <taxon>Pseudomonadati</taxon>
        <taxon>Pseudomonadota</taxon>
        <taxon>Betaproteobacteria</taxon>
        <taxon>Burkholderiales</taxon>
        <taxon>Sphaerotilaceae</taxon>
        <taxon>Leptothrix</taxon>
    </lineage>
</organism>